<dbReference type="RefSeq" id="WP_240591015.1">
    <property type="nucleotide sequence ID" value="NZ_JAKUDL010000003.1"/>
</dbReference>
<dbReference type="CDD" id="cd16829">
    <property type="entry name" value="ChuX_HutX-like"/>
    <property type="match status" value="1"/>
</dbReference>
<accession>A0AAJ1BJ42</accession>
<evidence type="ECO:0000313" key="2">
    <source>
        <dbReference type="Proteomes" id="UP001297581"/>
    </source>
</evidence>
<dbReference type="Proteomes" id="UP001297581">
    <property type="component" value="Unassembled WGS sequence"/>
</dbReference>
<sequence>MKPNHNPAIAALFSENPTIGFADAARQLNISELEVVNAMAATLVAWYPPAKGIEALLRELASWGPMTAIIQVAGNVFEFKGPFPIGKPGHGYYNLIQKGEGLEGHIKPDSFAAVALISRPLRGRDSHHFCFFAADGSVIFKLYLGRDKAGELLAGQVDKFMSLRNLLAAEEE</sequence>
<evidence type="ECO:0000313" key="1">
    <source>
        <dbReference type="EMBL" id="MCH4294704.1"/>
    </source>
</evidence>
<proteinExistence type="predicted"/>
<organism evidence="1 2">
    <name type="scientific">Shewanella zhuhaiensis</name>
    <dbReference type="NCBI Taxonomy" id="2919576"/>
    <lineage>
        <taxon>Bacteria</taxon>
        <taxon>Pseudomonadati</taxon>
        <taxon>Pseudomonadota</taxon>
        <taxon>Gammaproteobacteria</taxon>
        <taxon>Alteromonadales</taxon>
        <taxon>Shewanellaceae</taxon>
        <taxon>Shewanella</taxon>
    </lineage>
</organism>
<keyword evidence="2" id="KW-1185">Reference proteome</keyword>
<comment type="caution">
    <text evidence="1">The sequence shown here is derived from an EMBL/GenBank/DDBJ whole genome shotgun (WGS) entry which is preliminary data.</text>
</comment>
<dbReference type="NCBIfam" id="TIGR04108">
    <property type="entry name" value="HutX"/>
    <property type="match status" value="1"/>
</dbReference>
<dbReference type="Pfam" id="PF06228">
    <property type="entry name" value="ChuX_HutX"/>
    <property type="match status" value="1"/>
</dbReference>
<dbReference type="InterPro" id="IPR010413">
    <property type="entry name" value="HutX-like"/>
</dbReference>
<dbReference type="InterPro" id="IPR053733">
    <property type="entry name" value="Heme_Transport_Util_sf"/>
</dbReference>
<dbReference type="Gene3D" id="3.40.1570.10">
    <property type="entry name" value="HemS/ChuS/ChuX like domains"/>
    <property type="match status" value="1"/>
</dbReference>
<name>A0AAJ1BJ42_9GAMM</name>
<dbReference type="EMBL" id="JAKUDL010000003">
    <property type="protein sequence ID" value="MCH4294704.1"/>
    <property type="molecule type" value="Genomic_DNA"/>
</dbReference>
<protein>
    <submittedName>
        <fullName evidence="1">Heme utilization cystosolic carrier protein HutX</fullName>
    </submittedName>
</protein>
<dbReference type="SUPFAM" id="SSF144064">
    <property type="entry name" value="Heme iron utilization protein-like"/>
    <property type="match status" value="1"/>
</dbReference>
<dbReference type="PIRSF" id="PIRSF030840">
    <property type="entry name" value="DUF1008"/>
    <property type="match status" value="1"/>
</dbReference>
<gene>
    <name evidence="1" type="primary">hutX</name>
    <name evidence="1" type="ORF">MJ923_10370</name>
</gene>
<dbReference type="AlphaFoldDB" id="A0AAJ1BJ42"/>
<reference evidence="1 2" key="1">
    <citation type="submission" date="2022-02" db="EMBL/GenBank/DDBJ databases">
        <title>The genome sequence of Shewanella sp. 3B26.</title>
        <authorList>
            <person name="Du J."/>
        </authorList>
    </citation>
    <scope>NUCLEOTIDE SEQUENCE [LARGE SCALE GENOMIC DNA]</scope>
    <source>
        <strain evidence="1 2">3B26</strain>
    </source>
</reference>